<feature type="domain" description="ABC transmembrane type-1" evidence="12">
    <location>
        <begin position="26"/>
        <end position="306"/>
    </location>
</feature>
<evidence type="ECO:0000256" key="5">
    <source>
        <dbReference type="ARBA" id="ARBA00022741"/>
    </source>
</evidence>
<organism evidence="13 14">
    <name type="scientific">Labedella populi</name>
    <dbReference type="NCBI Taxonomy" id="2498850"/>
    <lineage>
        <taxon>Bacteria</taxon>
        <taxon>Bacillati</taxon>
        <taxon>Actinomycetota</taxon>
        <taxon>Actinomycetes</taxon>
        <taxon>Micrococcales</taxon>
        <taxon>Microbacteriaceae</taxon>
        <taxon>Labedella</taxon>
    </lineage>
</organism>
<dbReference type="InterPro" id="IPR011527">
    <property type="entry name" value="ABC1_TM_dom"/>
</dbReference>
<evidence type="ECO:0000256" key="8">
    <source>
        <dbReference type="ARBA" id="ARBA00023136"/>
    </source>
</evidence>
<feature type="transmembrane region" description="Helical" evidence="10">
    <location>
        <begin position="26"/>
        <end position="50"/>
    </location>
</feature>
<dbReference type="InterPro" id="IPR003593">
    <property type="entry name" value="AAA+_ATPase"/>
</dbReference>
<dbReference type="OrthoDB" id="9762778at2"/>
<comment type="subcellular location">
    <subcellularLocation>
        <location evidence="1">Cell membrane</location>
        <topology evidence="1">Multi-pass membrane protein</topology>
    </subcellularLocation>
</comment>
<evidence type="ECO:0000256" key="3">
    <source>
        <dbReference type="ARBA" id="ARBA00022475"/>
    </source>
</evidence>
<dbReference type="InterPro" id="IPR036640">
    <property type="entry name" value="ABC1_TM_sf"/>
</dbReference>
<dbReference type="Pfam" id="PF00664">
    <property type="entry name" value="ABC_membrane"/>
    <property type="match status" value="1"/>
</dbReference>
<feature type="transmembrane region" description="Helical" evidence="10">
    <location>
        <begin position="62"/>
        <end position="84"/>
    </location>
</feature>
<keyword evidence="7 10" id="KW-1133">Transmembrane helix</keyword>
<name>A0A3S3ZZG5_9MICO</name>
<evidence type="ECO:0000256" key="4">
    <source>
        <dbReference type="ARBA" id="ARBA00022692"/>
    </source>
</evidence>
<dbReference type="SMART" id="SM00382">
    <property type="entry name" value="AAA"/>
    <property type="match status" value="1"/>
</dbReference>
<keyword evidence="14" id="KW-1185">Reference proteome</keyword>
<dbReference type="SUPFAM" id="SSF52540">
    <property type="entry name" value="P-loop containing nucleoside triphosphate hydrolases"/>
    <property type="match status" value="1"/>
</dbReference>
<accession>A0A3S3ZZG5</accession>
<keyword evidence="8 10" id="KW-0472">Membrane</keyword>
<keyword evidence="5" id="KW-0547">Nucleotide-binding</keyword>
<dbReference type="InterPro" id="IPR017871">
    <property type="entry name" value="ABC_transporter-like_CS"/>
</dbReference>
<keyword evidence="4 10" id="KW-0812">Transmembrane</keyword>
<dbReference type="RefSeq" id="WP_128497639.1">
    <property type="nucleotide sequence ID" value="NZ_RZNC01000001.1"/>
</dbReference>
<dbReference type="GO" id="GO:0015421">
    <property type="term" value="F:ABC-type oligopeptide transporter activity"/>
    <property type="evidence" value="ECO:0007669"/>
    <property type="project" value="TreeGrafter"/>
</dbReference>
<dbReference type="InterPro" id="IPR039421">
    <property type="entry name" value="Type_1_exporter"/>
</dbReference>
<sequence length="592" mass="61675">MSAPAPRRRDLALWLLRHTRDLLTPLLLAIVLRIVGQLVGVALLVVAVTGVIRSATESGTDVLGGVVLPTVGSLVGLALVKALLRYLEQYSGHYVAFSALASLRRLFFSRLAPQAPAATDGAASGDLSTRATRDIDRVEVFFAHTLPPAASAVVVPLTAIAWTAVAVDPVLALVMLPVPALVVAVIPFLSGRRTWRATEERARANGRISQHVADSVAGVREIVAFDHAKDRLAGLDRLGADAARAADRVGIVAGVRSALVQVVQLGGVVAVLLVGTTRAGDGVIGWPEVATAIAVLLGIAGPARAVDGFVADLDASFASAARLFEVLEREPVVSDAGPASIVVSAADRPHDVDAVRFTDVSFGYPGSLEPAVSGVTWSIPRGTHAAIVGVSGSGKSTLTSLLARVWDPQSGSVELDGIDLRGIPLGEVRSRVAIVSQRPFVFGRSVRENLVLGAPDATKEEIAAALHVATLEDVVASLPQGLDTPLRERGARLSGGQLQRLALARALITDPDVLVLDESTGALDPVTEHSVRQRLAAWAGGHRTIVEVTHRVDQVLGTDRVLVLDRGAVVEEGAPADLADAAGPFAALLARV</sequence>
<dbReference type="PROSITE" id="PS50929">
    <property type="entry name" value="ABC_TM1F"/>
    <property type="match status" value="1"/>
</dbReference>
<dbReference type="Gene3D" id="1.20.1560.10">
    <property type="entry name" value="ABC transporter type 1, transmembrane domain"/>
    <property type="match status" value="1"/>
</dbReference>
<protein>
    <submittedName>
        <fullName evidence="13">ABC transporter ATP-binding protein</fullName>
    </submittedName>
</protein>
<evidence type="ECO:0000256" key="10">
    <source>
        <dbReference type="SAM" id="Phobius"/>
    </source>
</evidence>
<keyword evidence="6 13" id="KW-0067">ATP-binding</keyword>
<proteinExistence type="inferred from homology"/>
<evidence type="ECO:0000313" key="14">
    <source>
        <dbReference type="Proteomes" id="UP000288603"/>
    </source>
</evidence>
<reference evidence="13 14" key="1">
    <citation type="submission" date="2018-12" db="EMBL/GenBank/DDBJ databases">
        <authorList>
            <person name="Li F."/>
        </authorList>
    </citation>
    <scope>NUCLEOTIDE SEQUENCE [LARGE SCALE GENOMIC DNA]</scope>
    <source>
        <strain evidence="13 14">8H24J-4-2</strain>
    </source>
</reference>
<evidence type="ECO:0000256" key="1">
    <source>
        <dbReference type="ARBA" id="ARBA00004651"/>
    </source>
</evidence>
<evidence type="ECO:0000256" key="6">
    <source>
        <dbReference type="ARBA" id="ARBA00022840"/>
    </source>
</evidence>
<evidence type="ECO:0000259" key="12">
    <source>
        <dbReference type="PROSITE" id="PS50929"/>
    </source>
</evidence>
<evidence type="ECO:0000313" key="13">
    <source>
        <dbReference type="EMBL" id="RWZ68370.1"/>
    </source>
</evidence>
<dbReference type="AlphaFoldDB" id="A0A3S3ZZG5"/>
<dbReference type="Proteomes" id="UP000288603">
    <property type="component" value="Unassembled WGS sequence"/>
</dbReference>
<gene>
    <name evidence="13" type="ORF">ELQ92_03890</name>
</gene>
<dbReference type="InterPro" id="IPR003439">
    <property type="entry name" value="ABC_transporter-like_ATP-bd"/>
</dbReference>
<evidence type="ECO:0000256" key="9">
    <source>
        <dbReference type="ARBA" id="ARBA00061644"/>
    </source>
</evidence>
<dbReference type="EMBL" id="RZNC01000001">
    <property type="protein sequence ID" value="RWZ68370.1"/>
    <property type="molecule type" value="Genomic_DNA"/>
</dbReference>
<dbReference type="FunFam" id="3.40.50.300:FF:000299">
    <property type="entry name" value="ABC transporter ATP-binding protein/permease"/>
    <property type="match status" value="1"/>
</dbReference>
<comment type="similarity">
    <text evidence="9">Belongs to the ABC transporter superfamily. Lipid exporter (TC 3.A.1.106) family.</text>
</comment>
<evidence type="ECO:0000256" key="7">
    <source>
        <dbReference type="ARBA" id="ARBA00022989"/>
    </source>
</evidence>
<evidence type="ECO:0000256" key="2">
    <source>
        <dbReference type="ARBA" id="ARBA00022448"/>
    </source>
</evidence>
<dbReference type="PROSITE" id="PS00211">
    <property type="entry name" value="ABC_TRANSPORTER_1"/>
    <property type="match status" value="1"/>
</dbReference>
<dbReference type="InterPro" id="IPR027417">
    <property type="entry name" value="P-loop_NTPase"/>
</dbReference>
<dbReference type="Gene3D" id="3.40.50.300">
    <property type="entry name" value="P-loop containing nucleotide triphosphate hydrolases"/>
    <property type="match status" value="1"/>
</dbReference>
<feature type="domain" description="ABC transporter" evidence="11">
    <location>
        <begin position="355"/>
        <end position="591"/>
    </location>
</feature>
<keyword evidence="3" id="KW-1003">Cell membrane</keyword>
<feature type="transmembrane region" description="Helical" evidence="10">
    <location>
        <begin position="140"/>
        <end position="164"/>
    </location>
</feature>
<dbReference type="PROSITE" id="PS50893">
    <property type="entry name" value="ABC_TRANSPORTER_2"/>
    <property type="match status" value="1"/>
</dbReference>
<dbReference type="GO" id="GO:0005886">
    <property type="term" value="C:plasma membrane"/>
    <property type="evidence" value="ECO:0007669"/>
    <property type="project" value="UniProtKB-SubCell"/>
</dbReference>
<dbReference type="SUPFAM" id="SSF90123">
    <property type="entry name" value="ABC transporter transmembrane region"/>
    <property type="match status" value="1"/>
</dbReference>
<comment type="caution">
    <text evidence="13">The sequence shown here is derived from an EMBL/GenBank/DDBJ whole genome shotgun (WGS) entry which is preliminary data.</text>
</comment>
<dbReference type="Pfam" id="PF00005">
    <property type="entry name" value="ABC_tran"/>
    <property type="match status" value="1"/>
</dbReference>
<feature type="transmembrane region" description="Helical" evidence="10">
    <location>
        <begin position="170"/>
        <end position="189"/>
    </location>
</feature>
<evidence type="ECO:0000259" key="11">
    <source>
        <dbReference type="PROSITE" id="PS50893"/>
    </source>
</evidence>
<keyword evidence="2" id="KW-0813">Transport</keyword>
<dbReference type="PANTHER" id="PTHR43394">
    <property type="entry name" value="ATP-DEPENDENT PERMEASE MDL1, MITOCHONDRIAL"/>
    <property type="match status" value="1"/>
</dbReference>
<dbReference type="GO" id="GO:0005524">
    <property type="term" value="F:ATP binding"/>
    <property type="evidence" value="ECO:0007669"/>
    <property type="project" value="UniProtKB-KW"/>
</dbReference>
<dbReference type="PANTHER" id="PTHR43394:SF1">
    <property type="entry name" value="ATP-BINDING CASSETTE SUB-FAMILY B MEMBER 10, MITOCHONDRIAL"/>
    <property type="match status" value="1"/>
</dbReference>
<dbReference type="GO" id="GO:0016887">
    <property type="term" value="F:ATP hydrolysis activity"/>
    <property type="evidence" value="ECO:0007669"/>
    <property type="project" value="InterPro"/>
</dbReference>